<feature type="domain" description="Bacterial type II secretion system protein E" evidence="2">
    <location>
        <begin position="115"/>
        <end position="333"/>
    </location>
</feature>
<comment type="similarity">
    <text evidence="1">Belongs to the GSP E family.</text>
</comment>
<dbReference type="Gene3D" id="3.30.450.380">
    <property type="match status" value="1"/>
</dbReference>
<feature type="non-terminal residue" evidence="3">
    <location>
        <position position="412"/>
    </location>
</feature>
<reference evidence="3" key="2">
    <citation type="journal article" date="2014" name="ISME J.">
        <title>Microbial stratification in low pH oxic and suboxic macroscopic growths along an acid mine drainage.</title>
        <authorList>
            <person name="Mendez-Garcia C."/>
            <person name="Mesa V."/>
            <person name="Sprenger R.R."/>
            <person name="Richter M."/>
            <person name="Diez M.S."/>
            <person name="Solano J."/>
            <person name="Bargiela R."/>
            <person name="Golyshina O.V."/>
            <person name="Manteca A."/>
            <person name="Ramos J.L."/>
            <person name="Gallego J.R."/>
            <person name="Llorente I."/>
            <person name="Martins Dos Santos V.A."/>
            <person name="Jensen O.N."/>
            <person name="Pelaez A.I."/>
            <person name="Sanchez J."/>
            <person name="Ferrer M."/>
        </authorList>
    </citation>
    <scope>NUCLEOTIDE SEQUENCE</scope>
</reference>
<protein>
    <submittedName>
        <fullName evidence="3">Type II secretion system protein E</fullName>
    </submittedName>
</protein>
<dbReference type="AlphaFoldDB" id="T1BE83"/>
<gene>
    <name evidence="3" type="ORF">B1B_05684</name>
</gene>
<dbReference type="GO" id="GO:0016887">
    <property type="term" value="F:ATP hydrolysis activity"/>
    <property type="evidence" value="ECO:0007669"/>
    <property type="project" value="InterPro"/>
</dbReference>
<evidence type="ECO:0000259" key="2">
    <source>
        <dbReference type="Pfam" id="PF00437"/>
    </source>
</evidence>
<evidence type="ECO:0000313" key="3">
    <source>
        <dbReference type="EMBL" id="EQD68132.1"/>
    </source>
</evidence>
<dbReference type="InterPro" id="IPR001482">
    <property type="entry name" value="T2SS/T4SS_dom"/>
</dbReference>
<sequence>PNVKGYLGTFDGFDIGKILDDYIEAYQVRLSERSKNKLKYYLKRDFEGLGKIEVIVRDPYVEDISCDGYNVPIFVYHRKYGSIKTNVVFPDPAQLNSYVIKLAQLCNKEISVAEPILDGSTQQGHRVQAIYGSEIATRGSTFTIRLFRERPFTPVELIKYGTANAEVVTYFWYMIENLNSALIAGVPAVGKTSTLNAMLMLVPPNTKIFSIEETREINILHKNWVATSTRESDFDSRDTGMAKIDMFELVKMAMRQRPTYIVVGEVRGREASSLFQAMATGHTTYSTIHADSMEATVNRLESAPLNIPRIMLTYLNTVIFNKFIRSGDSVVRRITEVDEMSGFDSATNEVIYNKVFSYDAFKGRHSFSGFSNLYKKVQFSRGLTSSAFKQEFDFRKKLLEEMVRSDIINYIQ</sequence>
<comment type="caution">
    <text evidence="3">The sequence shown here is derived from an EMBL/GenBank/DDBJ whole genome shotgun (WGS) entry which is preliminary data.</text>
</comment>
<feature type="non-terminal residue" evidence="3">
    <location>
        <position position="1"/>
    </location>
</feature>
<dbReference type="PANTHER" id="PTHR30486:SF6">
    <property type="entry name" value="TYPE IV PILUS RETRACTATION ATPASE PILT"/>
    <property type="match status" value="1"/>
</dbReference>
<dbReference type="CDD" id="cd01130">
    <property type="entry name" value="VirB11-like_ATPase"/>
    <property type="match status" value="1"/>
</dbReference>
<name>T1BE83_9ZZZZ</name>
<dbReference type="Gene3D" id="3.40.50.300">
    <property type="entry name" value="P-loop containing nucleotide triphosphate hydrolases"/>
    <property type="match status" value="1"/>
</dbReference>
<dbReference type="InterPro" id="IPR050921">
    <property type="entry name" value="T4SS_GSP_E_ATPase"/>
</dbReference>
<accession>T1BE83</accession>
<dbReference type="EMBL" id="AUZY01003605">
    <property type="protein sequence ID" value="EQD68132.1"/>
    <property type="molecule type" value="Genomic_DNA"/>
</dbReference>
<dbReference type="SUPFAM" id="SSF52540">
    <property type="entry name" value="P-loop containing nucleoside triphosphate hydrolases"/>
    <property type="match status" value="1"/>
</dbReference>
<reference evidence="3" key="1">
    <citation type="submission" date="2013-08" db="EMBL/GenBank/DDBJ databases">
        <authorList>
            <person name="Mendez C."/>
            <person name="Richter M."/>
            <person name="Ferrer M."/>
            <person name="Sanchez J."/>
        </authorList>
    </citation>
    <scope>NUCLEOTIDE SEQUENCE</scope>
</reference>
<proteinExistence type="inferred from homology"/>
<dbReference type="Pfam" id="PF00437">
    <property type="entry name" value="T2SSE"/>
    <property type="match status" value="1"/>
</dbReference>
<dbReference type="PANTHER" id="PTHR30486">
    <property type="entry name" value="TWITCHING MOTILITY PROTEIN PILT"/>
    <property type="match status" value="1"/>
</dbReference>
<evidence type="ECO:0000256" key="1">
    <source>
        <dbReference type="ARBA" id="ARBA00006611"/>
    </source>
</evidence>
<dbReference type="InterPro" id="IPR027417">
    <property type="entry name" value="P-loop_NTPase"/>
</dbReference>
<organism evidence="3">
    <name type="scientific">mine drainage metagenome</name>
    <dbReference type="NCBI Taxonomy" id="410659"/>
    <lineage>
        <taxon>unclassified sequences</taxon>
        <taxon>metagenomes</taxon>
        <taxon>ecological metagenomes</taxon>
    </lineage>
</organism>